<organism evidence="2">
    <name type="scientific">marine sediment metagenome</name>
    <dbReference type="NCBI Taxonomy" id="412755"/>
    <lineage>
        <taxon>unclassified sequences</taxon>
        <taxon>metagenomes</taxon>
        <taxon>ecological metagenomes</taxon>
    </lineage>
</organism>
<sequence length="64" mass="7360">MIALRTICGSTGKRRFRILEGRQIPKHLMGFLDITRLKAEEVIGDEKKDKETTGRKSKEPFVND</sequence>
<accession>A0A0F9IEF5</accession>
<proteinExistence type="predicted"/>
<evidence type="ECO:0000256" key="1">
    <source>
        <dbReference type="SAM" id="MobiDB-lite"/>
    </source>
</evidence>
<dbReference type="EMBL" id="LAZR01014305">
    <property type="protein sequence ID" value="KKM18069.1"/>
    <property type="molecule type" value="Genomic_DNA"/>
</dbReference>
<evidence type="ECO:0000313" key="2">
    <source>
        <dbReference type="EMBL" id="KKM18069.1"/>
    </source>
</evidence>
<comment type="caution">
    <text evidence="2">The sequence shown here is derived from an EMBL/GenBank/DDBJ whole genome shotgun (WGS) entry which is preliminary data.</text>
</comment>
<dbReference type="AlphaFoldDB" id="A0A0F9IEF5"/>
<gene>
    <name evidence="2" type="ORF">LCGC14_1669370</name>
</gene>
<feature type="region of interest" description="Disordered" evidence="1">
    <location>
        <begin position="43"/>
        <end position="64"/>
    </location>
</feature>
<reference evidence="2" key="1">
    <citation type="journal article" date="2015" name="Nature">
        <title>Complex archaea that bridge the gap between prokaryotes and eukaryotes.</title>
        <authorList>
            <person name="Spang A."/>
            <person name="Saw J.H."/>
            <person name="Jorgensen S.L."/>
            <person name="Zaremba-Niedzwiedzka K."/>
            <person name="Martijn J."/>
            <person name="Lind A.E."/>
            <person name="van Eijk R."/>
            <person name="Schleper C."/>
            <person name="Guy L."/>
            <person name="Ettema T.J."/>
        </authorList>
    </citation>
    <scope>NUCLEOTIDE SEQUENCE</scope>
</reference>
<protein>
    <submittedName>
        <fullName evidence="2">Uncharacterized protein</fullName>
    </submittedName>
</protein>
<name>A0A0F9IEF5_9ZZZZ</name>